<gene>
    <name evidence="2" type="ORF">FSB73_01520</name>
</gene>
<dbReference type="Proteomes" id="UP000321291">
    <property type="component" value="Chromosome"/>
</dbReference>
<dbReference type="InterPro" id="IPR021122">
    <property type="entry name" value="RNA_ligase_dom_REL/Rnl2"/>
</dbReference>
<dbReference type="OrthoDB" id="9255590at2"/>
<dbReference type="SUPFAM" id="SSF56091">
    <property type="entry name" value="DNA ligase/mRNA capping enzyme, catalytic domain"/>
    <property type="match status" value="1"/>
</dbReference>
<name>A0A5B8VJ12_9BACT</name>
<sequence length="435" mass="49310">MNLTIHKGSENYTAQIIALPSQVTIPGLDNLVQVTYLGNNCLVQKNYNPNAVYLFFPAGAVLDQQFLSNNNLFRHGQNNLDTSKKGFFEDSGRVKALKLRGVISTGFIMPVTSLSYLIDPSELKIGDSFTDINGKAICRKYLRPERGFSSGGKREPKFDIETLVDPKFAPEHTDTAQLLRNTGHLTPMSWVTITHKLHGTSIRVFHTQTKRKLSLAERLLKSLGLKVQDQEYSYIVGSRKVIKSRNFRSVNNYKFFMDDLWSQVARNNLEGKLYKGEAVYGEIVGTDYTGGVIQKGYSYGFPAPKLFIYRITQINGEGIEIDLSWHQLKQRALQLGLDIVPELYTGRLDHFLKLHDISFPVSDEGPDLQAALEDLFYNKLLDKPSTLDHLVIEEGFVLRQDTYPKVTAYKIKSRKFQLHETSLQDADTADMEEDN</sequence>
<feature type="domain" description="RNA ligase" evidence="1">
    <location>
        <begin position="191"/>
        <end position="403"/>
    </location>
</feature>
<evidence type="ECO:0000313" key="3">
    <source>
        <dbReference type="Proteomes" id="UP000321291"/>
    </source>
</evidence>
<keyword evidence="3" id="KW-1185">Reference proteome</keyword>
<dbReference type="KEGG" id="agi:FSB73_01520"/>
<evidence type="ECO:0000259" key="1">
    <source>
        <dbReference type="Pfam" id="PF09414"/>
    </source>
</evidence>
<proteinExistence type="predicted"/>
<protein>
    <recommendedName>
        <fullName evidence="1">RNA ligase domain-containing protein</fullName>
    </recommendedName>
</protein>
<dbReference type="Pfam" id="PF09414">
    <property type="entry name" value="RNA_ligase"/>
    <property type="match status" value="1"/>
</dbReference>
<organism evidence="2 3">
    <name type="scientific">Arachidicoccus ginsenosidivorans</name>
    <dbReference type="NCBI Taxonomy" id="496057"/>
    <lineage>
        <taxon>Bacteria</taxon>
        <taxon>Pseudomonadati</taxon>
        <taxon>Bacteroidota</taxon>
        <taxon>Chitinophagia</taxon>
        <taxon>Chitinophagales</taxon>
        <taxon>Chitinophagaceae</taxon>
        <taxon>Arachidicoccus</taxon>
    </lineage>
</organism>
<accession>A0A5B8VJ12</accession>
<evidence type="ECO:0000313" key="2">
    <source>
        <dbReference type="EMBL" id="QEC70576.1"/>
    </source>
</evidence>
<reference evidence="2 3" key="1">
    <citation type="journal article" date="2017" name="Int. J. Syst. Evol. Microbiol.">
        <title>Arachidicoccus ginsenosidivorans sp. nov., with ginsenoside-converting activity isolated from ginseng cultivating soil.</title>
        <authorList>
            <person name="Siddiqi M.Z."/>
            <person name="Aslam Z."/>
            <person name="Im W.T."/>
        </authorList>
    </citation>
    <scope>NUCLEOTIDE SEQUENCE [LARGE SCALE GENOMIC DNA]</scope>
    <source>
        <strain evidence="2 3">Gsoil 809</strain>
    </source>
</reference>
<dbReference type="RefSeq" id="WP_146779839.1">
    <property type="nucleotide sequence ID" value="NZ_CP042434.1"/>
</dbReference>
<dbReference type="AlphaFoldDB" id="A0A5B8VJ12"/>
<dbReference type="EMBL" id="CP042434">
    <property type="protein sequence ID" value="QEC70576.1"/>
    <property type="molecule type" value="Genomic_DNA"/>
</dbReference>